<feature type="compositionally biased region" description="Low complexity" evidence="2">
    <location>
        <begin position="707"/>
        <end position="731"/>
    </location>
</feature>
<protein>
    <recommendedName>
        <fullName evidence="5">SbsA Ig-like domain-containing protein</fullName>
    </recommendedName>
</protein>
<gene>
    <name evidence="6" type="ORF">AMON00008_LOCUS29456</name>
</gene>
<feature type="chain" id="PRO_5031213295" description="SbsA Ig-like domain-containing protein" evidence="4">
    <location>
        <begin position="29"/>
        <end position="766"/>
    </location>
</feature>
<dbReference type="AlphaFoldDB" id="A0A7S4R3R9"/>
<accession>A0A7S4R3R9</accession>
<evidence type="ECO:0000256" key="3">
    <source>
        <dbReference type="SAM" id="Phobius"/>
    </source>
</evidence>
<evidence type="ECO:0000259" key="5">
    <source>
        <dbReference type="Pfam" id="PF13205"/>
    </source>
</evidence>
<organism evidence="6">
    <name type="scientific">Alexandrium monilatum</name>
    <dbReference type="NCBI Taxonomy" id="311494"/>
    <lineage>
        <taxon>Eukaryota</taxon>
        <taxon>Sar</taxon>
        <taxon>Alveolata</taxon>
        <taxon>Dinophyceae</taxon>
        <taxon>Gonyaulacales</taxon>
        <taxon>Pyrocystaceae</taxon>
        <taxon>Alexandrium</taxon>
    </lineage>
</organism>
<keyword evidence="3" id="KW-1133">Transmembrane helix</keyword>
<keyword evidence="1 4" id="KW-0732">Signal</keyword>
<sequence length="766" mass="82344">MSYAAAFRQALLAATLLILGVQPPLAAAQVFDPSALDFHNLGEPFRELDADVVYGQIAIQGSIETGKLGLLGSYIGNTVAGMCPTKVKVIARVYQDIKTIKQPTITLQAEFYTIPTNRNSFECQNGFYDHEGFKQLLHVRVKIDGDTAPAWDPKSWRLELKPEPILQNRLVRWPTRLPKPAATIGPGGGGVLNPGADKYAAAYAGPNAGPADGTGVLDPNCRSASSACVCATRTSCAWRMYEGSYRCIGLGGPATSISCDDCGLQSHCSRDQAQACDLHRDPCECALSTFQCRWDLSSMSCIPKGGQETDCTICSRQDNCDSPQVSAVWPAKGSRFGVSAKRAVTITFDRNVILQPVMNGVSFLCTGDVRPSAVPRSLVAVRDKVLTIELSRIPRMVQADCEMALAEGAVADASGLNFRGTAADWYAFKIQDTSAPVVVDYDPRNAAQNLLPAGLSATMVFNEPISRTMTCEVTLTERGLGVATFRMDSSAITLDRERKRLTVDLDGSVRYGMTYSLVLPAGCVRDSTGNRFQGLGEGVYILSTKVPTFTRALEQDSVKVILGACLGAAGALICLVAFIVLSCRVRGIKSNFADRIQQTASRARRFSQSSMDGLWTEFSRPRRFSFDAYAMTGWGSKTAAPADPEQAARPAIPEIKVVEYVKPGVAKVHPEDMSQNQLALVQQASRSTSGTGTPEGRTAWSPRRPRSGSASPRPLGDGRSPRSSPQGSPRPNMSALQMQQGPRTAGDANGGPHPPQEVGNLTVWNL</sequence>
<proteinExistence type="predicted"/>
<name>A0A7S4R3R9_9DINO</name>
<evidence type="ECO:0000313" key="6">
    <source>
        <dbReference type="EMBL" id="CAE4601942.1"/>
    </source>
</evidence>
<feature type="compositionally biased region" description="Polar residues" evidence="2">
    <location>
        <begin position="677"/>
        <end position="692"/>
    </location>
</feature>
<feature type="domain" description="SbsA Ig-like" evidence="5">
    <location>
        <begin position="432"/>
        <end position="532"/>
    </location>
</feature>
<reference evidence="6" key="1">
    <citation type="submission" date="2021-01" db="EMBL/GenBank/DDBJ databases">
        <authorList>
            <person name="Corre E."/>
            <person name="Pelletier E."/>
            <person name="Niang G."/>
            <person name="Scheremetjew M."/>
            <person name="Finn R."/>
            <person name="Kale V."/>
            <person name="Holt S."/>
            <person name="Cochrane G."/>
            <person name="Meng A."/>
            <person name="Brown T."/>
            <person name="Cohen L."/>
        </authorList>
    </citation>
    <scope>NUCLEOTIDE SEQUENCE</scope>
    <source>
        <strain evidence="6">CCMP3105</strain>
    </source>
</reference>
<dbReference type="Pfam" id="PF13205">
    <property type="entry name" value="Big_5"/>
    <property type="match status" value="1"/>
</dbReference>
<evidence type="ECO:0000256" key="1">
    <source>
        <dbReference type="ARBA" id="ARBA00022729"/>
    </source>
</evidence>
<evidence type="ECO:0000256" key="4">
    <source>
        <dbReference type="SAM" id="SignalP"/>
    </source>
</evidence>
<keyword evidence="3" id="KW-0812">Transmembrane</keyword>
<keyword evidence="3" id="KW-0472">Membrane</keyword>
<evidence type="ECO:0000256" key="2">
    <source>
        <dbReference type="SAM" id="MobiDB-lite"/>
    </source>
</evidence>
<feature type="transmembrane region" description="Helical" evidence="3">
    <location>
        <begin position="560"/>
        <end position="581"/>
    </location>
</feature>
<feature type="signal peptide" evidence="4">
    <location>
        <begin position="1"/>
        <end position="28"/>
    </location>
</feature>
<dbReference type="InterPro" id="IPR032812">
    <property type="entry name" value="SbsA_Ig"/>
</dbReference>
<dbReference type="EMBL" id="HBNR01042374">
    <property type="protein sequence ID" value="CAE4601942.1"/>
    <property type="molecule type" value="Transcribed_RNA"/>
</dbReference>
<feature type="region of interest" description="Disordered" evidence="2">
    <location>
        <begin position="677"/>
        <end position="766"/>
    </location>
</feature>